<evidence type="ECO:0008006" key="5">
    <source>
        <dbReference type="Google" id="ProtNLM"/>
    </source>
</evidence>
<evidence type="ECO:0000256" key="1">
    <source>
        <dbReference type="ARBA" id="ARBA00007072"/>
    </source>
</evidence>
<dbReference type="EMBL" id="FOAF01000006">
    <property type="protein sequence ID" value="SEL99226.1"/>
    <property type="molecule type" value="Genomic_DNA"/>
</dbReference>
<dbReference type="InterPro" id="IPR013783">
    <property type="entry name" value="Ig-like_fold"/>
</dbReference>
<dbReference type="Gene3D" id="2.60.40.10">
    <property type="entry name" value="Immunoglobulins"/>
    <property type="match status" value="1"/>
</dbReference>
<comment type="similarity">
    <text evidence="1">Belongs to the glycosyl hydrolase 9 (cellulase E) family.</text>
</comment>
<keyword evidence="2" id="KW-0732">Signal</keyword>
<evidence type="ECO:0000256" key="2">
    <source>
        <dbReference type="SAM" id="SignalP"/>
    </source>
</evidence>
<organism evidence="3 4">
    <name type="scientific">Olivibacter domesticus</name>
    <name type="common">Pseudosphingobacterium domesticum</name>
    <dbReference type="NCBI Taxonomy" id="407022"/>
    <lineage>
        <taxon>Bacteria</taxon>
        <taxon>Pseudomonadati</taxon>
        <taxon>Bacteroidota</taxon>
        <taxon>Sphingobacteriia</taxon>
        <taxon>Sphingobacteriales</taxon>
        <taxon>Sphingobacteriaceae</taxon>
        <taxon>Olivibacter</taxon>
    </lineage>
</organism>
<dbReference type="Proteomes" id="UP000199421">
    <property type="component" value="Unassembled WGS sequence"/>
</dbReference>
<dbReference type="STRING" id="407022.SAMN05661044_03902"/>
<dbReference type="SUPFAM" id="SSF81296">
    <property type="entry name" value="E set domains"/>
    <property type="match status" value="1"/>
</dbReference>
<evidence type="ECO:0000313" key="4">
    <source>
        <dbReference type="Proteomes" id="UP000199421"/>
    </source>
</evidence>
<evidence type="ECO:0000313" key="3">
    <source>
        <dbReference type="EMBL" id="SEL99226.1"/>
    </source>
</evidence>
<dbReference type="CDD" id="cd02850">
    <property type="entry name" value="E_set_Cellulase_N"/>
    <property type="match status" value="1"/>
</dbReference>
<keyword evidence="4" id="KW-1185">Reference proteome</keyword>
<gene>
    <name evidence="3" type="ORF">SAMN05661044_03902</name>
</gene>
<feature type="chain" id="PRO_5011651444" description="Alpha-L-rhamnosidase six-hairpin glycosidase domain-containing protein" evidence="2">
    <location>
        <begin position="23"/>
        <end position="759"/>
    </location>
</feature>
<dbReference type="GO" id="GO:0005975">
    <property type="term" value="P:carbohydrate metabolic process"/>
    <property type="evidence" value="ECO:0007669"/>
    <property type="project" value="InterPro"/>
</dbReference>
<name>A0A1H7UQZ7_OLID1</name>
<feature type="signal peptide" evidence="2">
    <location>
        <begin position="1"/>
        <end position="22"/>
    </location>
</feature>
<reference evidence="4" key="1">
    <citation type="submission" date="2016-10" db="EMBL/GenBank/DDBJ databases">
        <authorList>
            <person name="Varghese N."/>
            <person name="Submissions S."/>
        </authorList>
    </citation>
    <scope>NUCLEOTIDE SEQUENCE [LARGE SCALE GENOMIC DNA]</scope>
    <source>
        <strain evidence="4">DSM 18733</strain>
    </source>
</reference>
<sequence>MINRKLIICCLFTGLLFYNKLAAQMLNLAKGKPVSIEPKISDNPGKHFVDGDDATLFYAYPTAPMNEIVVDLLGAFYIDRVLLRGFRGTDTLRIYAISSAGEKKEVFADVLPAKKLITFKPIEAHKLVVEYKPKDKTLMGELEVFAYEPQPVMVNQSGYNTGAVKRFTAPLAADGTPFLVVKAGENKTLFEGTIKDKIGDFSAFNPTGSLAYQVIVKGKDAGKSFPFKIAPYLIERVSYKPAMQFMIDDRCWYGNTNSFVPTVENAGCPFLGVAWRDSHQFSFELQALINLYFSNPDAFTVEQMPIEGQYIGLRKELPENTPEIVRLIYYAVDIYLRGKVNHTLLKEQLAYFLYAYPYLSEYIPKEVYEEAKDYLFSIWGNTDNSRWRWHDIEHSADLFQIYTIMGTGKGQFPPGHSIVPNLMLYEVAKREGRKDAERYWNAALKQTVWIIDNLDWNDPATTKGQRMNEYVTMQSLSYFFKHYPDKAPKKLLEKIRSWAEVAVKRSDNMWDFRKYKEDKWVIPDIKPASDPTFNPNGSFNEPGNIAGFPAAVLAAKQVLSDKKLKDKLEQLAVGHIDNVFGRNPTGRHYSYDACVDFEGADIGWFQELEGGAGMLQTVRGVLDGSPKEDVYQYDPYGGDPGHTEGWVTFNTAWMEGIAYRNYDLTALSVIGNLKNKEITLQLAAPLNLNPLVQEQAKIRVAKNGKDDTVVVLEEEGVDALYFKKVLNVEELPFKLIKGDVLTFSYGLGHFTKEASITIN</sequence>
<dbReference type="InterPro" id="IPR004197">
    <property type="entry name" value="Cellulase_Ig-like"/>
</dbReference>
<dbReference type="GO" id="GO:0008810">
    <property type="term" value="F:cellulase activity"/>
    <property type="evidence" value="ECO:0007669"/>
    <property type="project" value="InterPro"/>
</dbReference>
<dbReference type="InterPro" id="IPR014756">
    <property type="entry name" value="Ig_E-set"/>
</dbReference>
<protein>
    <recommendedName>
        <fullName evidence="5">Alpha-L-rhamnosidase six-hairpin glycosidase domain-containing protein</fullName>
    </recommendedName>
</protein>
<proteinExistence type="inferred from homology"/>
<dbReference type="AlphaFoldDB" id="A0A1H7UQZ7"/>
<accession>A0A1H7UQZ7</accession>